<dbReference type="InterPro" id="IPR036237">
    <property type="entry name" value="Xyl_isomerase-like_sf"/>
</dbReference>
<dbReference type="Proteomes" id="UP000313231">
    <property type="component" value="Unassembled WGS sequence"/>
</dbReference>
<organism evidence="2 3">
    <name type="scientific">Nocardioides albidus</name>
    <dbReference type="NCBI Taxonomy" id="1517589"/>
    <lineage>
        <taxon>Bacteria</taxon>
        <taxon>Bacillati</taxon>
        <taxon>Actinomycetota</taxon>
        <taxon>Actinomycetes</taxon>
        <taxon>Propionibacteriales</taxon>
        <taxon>Nocardioidaceae</taxon>
        <taxon>Nocardioides</taxon>
    </lineage>
</organism>
<dbReference type="AlphaFoldDB" id="A0A5C4WPN1"/>
<dbReference type="OrthoDB" id="3350993at2"/>
<comment type="caution">
    <text evidence="2">The sequence shown here is derived from an EMBL/GenBank/DDBJ whole genome shotgun (WGS) entry which is preliminary data.</text>
</comment>
<proteinExistence type="predicted"/>
<dbReference type="Pfam" id="PF01261">
    <property type="entry name" value="AP_endonuc_2"/>
    <property type="match status" value="1"/>
</dbReference>
<protein>
    <submittedName>
        <fullName evidence="2">Sugar phosphate isomerase/epimerase</fullName>
    </submittedName>
</protein>
<sequence>MSALVGADVKLPSPHRALKGVVDAPWQQVLADTAAQGLDGVLLRTVYELSPTLDAGLLRDVADTAAGLGLYLELGVGKVNPYMTAELPEVRRLGDGSYVAGMERMIEAAAAIGCHELWTATGNFQSGLPGLHKNDRYRRDAPWSDQLAATERLLARLAPVLRACGSRLNLETHEEITTPDVVRLVEAVGPDVVGVTFDSANVYVHGETAEAAARRVAPYTRMCHLRDVVIVHGPEAPDRYLVPCGEGVVDWAEVLGSLLGANPDLHLTIEPAGPHQPAMQIWYDDPRWRVAHPDLDPLELDAVLDCVGAYEHHVRSFDRPDAARLRAGGLFTREEFLRRSAGHLRGVTAAGAHTHPTKEYIP</sequence>
<dbReference type="GO" id="GO:0016853">
    <property type="term" value="F:isomerase activity"/>
    <property type="evidence" value="ECO:0007669"/>
    <property type="project" value="UniProtKB-KW"/>
</dbReference>
<dbReference type="SUPFAM" id="SSF51658">
    <property type="entry name" value="Xylose isomerase-like"/>
    <property type="match status" value="1"/>
</dbReference>
<keyword evidence="3" id="KW-1185">Reference proteome</keyword>
<dbReference type="InterPro" id="IPR013022">
    <property type="entry name" value="Xyl_isomerase-like_TIM-brl"/>
</dbReference>
<dbReference type="PANTHER" id="PTHR12110:SF53">
    <property type="entry name" value="BLR5974 PROTEIN"/>
    <property type="match status" value="1"/>
</dbReference>
<dbReference type="PANTHER" id="PTHR12110">
    <property type="entry name" value="HYDROXYPYRUVATE ISOMERASE"/>
    <property type="match status" value="1"/>
</dbReference>
<name>A0A5C4WPN1_9ACTN</name>
<evidence type="ECO:0000313" key="2">
    <source>
        <dbReference type="EMBL" id="TNM50207.1"/>
    </source>
</evidence>
<dbReference type="RefSeq" id="WP_139620977.1">
    <property type="nucleotide sequence ID" value="NZ_VDMP01000010.1"/>
</dbReference>
<gene>
    <name evidence="2" type="ORF">FHP29_00815</name>
</gene>
<dbReference type="EMBL" id="VDMP01000010">
    <property type="protein sequence ID" value="TNM50207.1"/>
    <property type="molecule type" value="Genomic_DNA"/>
</dbReference>
<dbReference type="Gene3D" id="3.20.20.150">
    <property type="entry name" value="Divalent-metal-dependent TIM barrel enzymes"/>
    <property type="match status" value="1"/>
</dbReference>
<reference evidence="2 3" key="1">
    <citation type="journal article" date="2016" name="Int. J. Syst. Evol. Microbiol.">
        <title>Nocardioides albidus sp. nov., an actinobacterium isolated from garden soil.</title>
        <authorList>
            <person name="Singh H."/>
            <person name="Du J."/>
            <person name="Trinh H."/>
            <person name="Won K."/>
            <person name="Yang J.E."/>
            <person name="Yin C."/>
            <person name="Kook M."/>
            <person name="Yi T.H."/>
        </authorList>
    </citation>
    <scope>NUCLEOTIDE SEQUENCE [LARGE SCALE GENOMIC DNA]</scope>
    <source>
        <strain evidence="2 3">CCTCC AB 2015297</strain>
    </source>
</reference>
<dbReference type="InterPro" id="IPR050312">
    <property type="entry name" value="IolE/XylAMocC-like"/>
</dbReference>
<accession>A0A5C4WPN1</accession>
<keyword evidence="2" id="KW-0413">Isomerase</keyword>
<evidence type="ECO:0000313" key="3">
    <source>
        <dbReference type="Proteomes" id="UP000313231"/>
    </source>
</evidence>
<evidence type="ECO:0000259" key="1">
    <source>
        <dbReference type="Pfam" id="PF01261"/>
    </source>
</evidence>
<feature type="domain" description="Xylose isomerase-like TIM barrel" evidence="1">
    <location>
        <begin position="33"/>
        <end position="288"/>
    </location>
</feature>